<accession>A0AA39N5X8</accession>
<gene>
    <name evidence="3" type="ORF">EV420DRAFT_369514</name>
</gene>
<sequence length="841" mass="95004">MFECQSCYIIKDVEVLELLPCNEAIQVYMRIAIAGKVAHKTGLFELDTTLVPKWTLNLKPIFDASTVVDFTLCRPRKYWRDERLGTARISVADMFGEEEGYTTLLSHASSLSTGTKLKISYSETTDFDEEFATEFVNTTARPTEMSGKISRMLERLEPIKQSIDALAELHPAARIAWSFLSLGIDQLQKRSDTDALVIDLYETMLSTNEQAIRDEVFRNRERLRPVYGALFKQIVECTFFISGYTNRTYLGALVGHSPKKTANKAAKFQNGFKRLTEQFNSTIVKETLVVTLRTEEKFDSLKRIVTETLSVTVGIKEKVDELILRDDVLPAHQRKPKLMCLEGTRVEVINDVMHWISECRGSMLWCTGVAGTGKSSLMGTLCQALSTEYACGRNRLGSFIRYDRLEYTDSSKLITSIAYSLALFDGRIGRAISQAVHKIGPVLPPSPRVQFDRLLREPLRSIPELLDEGPVVVIIDGLDECDTSTDVLDVLVEGFGPELPFMRLIVSCRSAERISRAFTPKLHHAGITRVLLDTSSKDVNSDIRKYIAFRFSSIYVSLVERAQEVNRSHQLRSEDDAVKELAQRANGLFIWAVAACTFLEQLPSETRLEELLGSRIPDDAIQSLTMLYRTALDLIVTEGQEKLKNADIRRCIRDLLGAIVVAEVPPGLTLEAIGTLVLKPMDPAGRIIYSKLTSVIEMSPEQKVLRLMHKSFDDFLQDRDRSGEEWYIDADEHKRSLARQSLSSLNKFLGSWKLNATKDVSAKQGRDQIPPHIRHYAVLGPAWHITSFDTHDFGSIEVLFGQHFLSWLEVIVTLGTWYLNRFLSCIYDAKDWIQGVDPASR</sequence>
<dbReference type="EMBL" id="JAUEPS010000017">
    <property type="protein sequence ID" value="KAK0458658.1"/>
    <property type="molecule type" value="Genomic_DNA"/>
</dbReference>
<organism evidence="3 4">
    <name type="scientific">Armillaria tabescens</name>
    <name type="common">Ringless honey mushroom</name>
    <name type="synonym">Agaricus tabescens</name>
    <dbReference type="NCBI Taxonomy" id="1929756"/>
    <lineage>
        <taxon>Eukaryota</taxon>
        <taxon>Fungi</taxon>
        <taxon>Dikarya</taxon>
        <taxon>Basidiomycota</taxon>
        <taxon>Agaricomycotina</taxon>
        <taxon>Agaricomycetes</taxon>
        <taxon>Agaricomycetidae</taxon>
        <taxon>Agaricales</taxon>
        <taxon>Marasmiineae</taxon>
        <taxon>Physalacriaceae</taxon>
        <taxon>Desarmillaria</taxon>
    </lineage>
</organism>
<dbReference type="Pfam" id="PF24883">
    <property type="entry name" value="NPHP3_N"/>
    <property type="match status" value="1"/>
</dbReference>
<protein>
    <recommendedName>
        <fullName evidence="2">Nephrocystin 3-like N-terminal domain-containing protein</fullName>
    </recommendedName>
</protein>
<reference evidence="3" key="1">
    <citation type="submission" date="2023-06" db="EMBL/GenBank/DDBJ databases">
        <authorList>
            <consortium name="Lawrence Berkeley National Laboratory"/>
            <person name="Ahrendt S."/>
            <person name="Sahu N."/>
            <person name="Indic B."/>
            <person name="Wong-Bajracharya J."/>
            <person name="Merenyi Z."/>
            <person name="Ke H.-M."/>
            <person name="Monk M."/>
            <person name="Kocsube S."/>
            <person name="Drula E."/>
            <person name="Lipzen A."/>
            <person name="Balint B."/>
            <person name="Henrissat B."/>
            <person name="Andreopoulos B."/>
            <person name="Martin F.M."/>
            <person name="Harder C.B."/>
            <person name="Rigling D."/>
            <person name="Ford K.L."/>
            <person name="Foster G.D."/>
            <person name="Pangilinan J."/>
            <person name="Papanicolaou A."/>
            <person name="Barry K."/>
            <person name="LaButti K."/>
            <person name="Viragh M."/>
            <person name="Koriabine M."/>
            <person name="Yan M."/>
            <person name="Riley R."/>
            <person name="Champramary S."/>
            <person name="Plett K.L."/>
            <person name="Tsai I.J."/>
            <person name="Slot J."/>
            <person name="Sipos G."/>
            <person name="Plett J."/>
            <person name="Nagy L.G."/>
            <person name="Grigoriev I.V."/>
        </authorList>
    </citation>
    <scope>NUCLEOTIDE SEQUENCE</scope>
    <source>
        <strain evidence="3">CCBAS 213</strain>
    </source>
</reference>
<name>A0AA39N5X8_ARMTA</name>
<dbReference type="PANTHER" id="PTHR10039">
    <property type="entry name" value="AMELOGENIN"/>
    <property type="match status" value="1"/>
</dbReference>
<dbReference type="RefSeq" id="XP_060330928.1">
    <property type="nucleotide sequence ID" value="XM_060481878.1"/>
</dbReference>
<dbReference type="GeneID" id="85365426"/>
<dbReference type="InterPro" id="IPR056884">
    <property type="entry name" value="NPHP3-like_N"/>
</dbReference>
<comment type="caution">
    <text evidence="3">The sequence shown here is derived from an EMBL/GenBank/DDBJ whole genome shotgun (WGS) entry which is preliminary data.</text>
</comment>
<evidence type="ECO:0000313" key="4">
    <source>
        <dbReference type="Proteomes" id="UP001175211"/>
    </source>
</evidence>
<keyword evidence="4" id="KW-1185">Reference proteome</keyword>
<proteinExistence type="predicted"/>
<evidence type="ECO:0000256" key="1">
    <source>
        <dbReference type="ARBA" id="ARBA00022737"/>
    </source>
</evidence>
<feature type="domain" description="Nephrocystin 3-like N-terminal" evidence="2">
    <location>
        <begin position="352"/>
        <end position="509"/>
    </location>
</feature>
<dbReference type="SUPFAM" id="SSF52540">
    <property type="entry name" value="P-loop containing nucleoside triphosphate hydrolases"/>
    <property type="match status" value="1"/>
</dbReference>
<dbReference type="Proteomes" id="UP001175211">
    <property type="component" value="Unassembled WGS sequence"/>
</dbReference>
<keyword evidence="1" id="KW-0677">Repeat</keyword>
<evidence type="ECO:0000313" key="3">
    <source>
        <dbReference type="EMBL" id="KAK0458658.1"/>
    </source>
</evidence>
<dbReference type="AlphaFoldDB" id="A0AA39N5X8"/>
<dbReference type="InterPro" id="IPR027417">
    <property type="entry name" value="P-loop_NTPase"/>
</dbReference>
<dbReference type="PANTHER" id="PTHR10039:SF14">
    <property type="entry name" value="NACHT DOMAIN-CONTAINING PROTEIN"/>
    <property type="match status" value="1"/>
</dbReference>
<evidence type="ECO:0000259" key="2">
    <source>
        <dbReference type="Pfam" id="PF24883"/>
    </source>
</evidence>
<dbReference type="Gene3D" id="3.40.50.300">
    <property type="entry name" value="P-loop containing nucleotide triphosphate hydrolases"/>
    <property type="match status" value="1"/>
</dbReference>